<dbReference type="InterPro" id="IPR044672">
    <property type="entry name" value="MOCS2A"/>
</dbReference>
<organism evidence="2 3">
    <name type="scientific">Mortierella isabellina</name>
    <name type="common">Filamentous fungus</name>
    <name type="synonym">Umbelopsis isabellina</name>
    <dbReference type="NCBI Taxonomy" id="91625"/>
    <lineage>
        <taxon>Eukaryota</taxon>
        <taxon>Fungi</taxon>
        <taxon>Fungi incertae sedis</taxon>
        <taxon>Mucoromycota</taxon>
        <taxon>Mucoromycotina</taxon>
        <taxon>Umbelopsidomycetes</taxon>
        <taxon>Umbelopsidales</taxon>
        <taxon>Umbelopsidaceae</taxon>
        <taxon>Umbelopsis</taxon>
    </lineage>
</organism>
<dbReference type="Pfam" id="PF02597">
    <property type="entry name" value="ThiS"/>
    <property type="match status" value="1"/>
</dbReference>
<accession>A0A8H7PRT2</accession>
<dbReference type="InterPro" id="IPR003749">
    <property type="entry name" value="ThiS/MoaD-like"/>
</dbReference>
<keyword evidence="1" id="KW-0547">Nucleotide-binding</keyword>
<dbReference type="OrthoDB" id="5595860at2759"/>
<dbReference type="PANTHER" id="PTHR33359">
    <property type="entry name" value="MOLYBDOPTERIN SYNTHASE SULFUR CARRIER SUBUNIT"/>
    <property type="match status" value="1"/>
</dbReference>
<dbReference type="InterPro" id="IPR012675">
    <property type="entry name" value="Beta-grasp_dom_sf"/>
</dbReference>
<gene>
    <name evidence="2" type="ORF">INT43_001952</name>
</gene>
<protein>
    <recommendedName>
        <fullName evidence="4">MOCS2A</fullName>
    </recommendedName>
</protein>
<dbReference type="InterPro" id="IPR010038">
    <property type="entry name" value="MoaD_arc-typ"/>
</dbReference>
<dbReference type="UniPathway" id="UPA00344"/>
<comment type="caution">
    <text evidence="2">The sequence shown here is derived from an EMBL/GenBank/DDBJ whole genome shotgun (WGS) entry which is preliminary data.</text>
</comment>
<dbReference type="InterPro" id="IPR016155">
    <property type="entry name" value="Mopterin_synth/thiamin_S_b"/>
</dbReference>
<dbReference type="GO" id="GO:1990133">
    <property type="term" value="C:molybdopterin adenylyltransferase complex"/>
    <property type="evidence" value="ECO:0007669"/>
    <property type="project" value="TreeGrafter"/>
</dbReference>
<evidence type="ECO:0000256" key="1">
    <source>
        <dbReference type="ARBA" id="ARBA00022741"/>
    </source>
</evidence>
<dbReference type="AlphaFoldDB" id="A0A8H7PRT2"/>
<dbReference type="NCBIfam" id="TIGR01687">
    <property type="entry name" value="moaD_arch"/>
    <property type="match status" value="1"/>
</dbReference>
<dbReference type="GO" id="GO:0006777">
    <property type="term" value="P:Mo-molybdopterin cofactor biosynthetic process"/>
    <property type="evidence" value="ECO:0007669"/>
    <property type="project" value="InterPro"/>
</dbReference>
<evidence type="ECO:0008006" key="4">
    <source>
        <dbReference type="Google" id="ProtNLM"/>
    </source>
</evidence>
<dbReference type="PANTHER" id="PTHR33359:SF1">
    <property type="entry name" value="MOLYBDOPTERIN SYNTHASE SULFUR CARRIER SUBUNIT"/>
    <property type="match status" value="1"/>
</dbReference>
<name>A0A8H7PRT2_MORIS</name>
<evidence type="ECO:0000313" key="3">
    <source>
        <dbReference type="Proteomes" id="UP000654370"/>
    </source>
</evidence>
<reference evidence="2" key="1">
    <citation type="submission" date="2020-12" db="EMBL/GenBank/DDBJ databases">
        <title>Metabolic potential, ecology and presence of endohyphal bacteria is reflected in genomic diversity of Mucoromycotina.</title>
        <authorList>
            <person name="Muszewska A."/>
            <person name="Okrasinska A."/>
            <person name="Steczkiewicz K."/>
            <person name="Drgas O."/>
            <person name="Orlowska M."/>
            <person name="Perlinska-Lenart U."/>
            <person name="Aleksandrzak-Piekarczyk T."/>
            <person name="Szatraj K."/>
            <person name="Zielenkiewicz U."/>
            <person name="Pilsyk S."/>
            <person name="Malc E."/>
            <person name="Mieczkowski P."/>
            <person name="Kruszewska J.S."/>
            <person name="Biernat P."/>
            <person name="Pawlowska J."/>
        </authorList>
    </citation>
    <scope>NUCLEOTIDE SEQUENCE</scope>
    <source>
        <strain evidence="2">WA0000067209</strain>
    </source>
</reference>
<dbReference type="CDD" id="cd00754">
    <property type="entry name" value="Ubl_MoaD"/>
    <property type="match status" value="1"/>
</dbReference>
<sequence>MLDSDNSKQINVLYFAAAKEITGLSSEELDLPPTLKHLTEILTCKYGDELRKIVDHSLYAINMEYIEKKDEANTGLKDKDEIAIIPPVSGG</sequence>
<dbReference type="GO" id="GO:0000166">
    <property type="term" value="F:nucleotide binding"/>
    <property type="evidence" value="ECO:0007669"/>
    <property type="project" value="UniProtKB-KW"/>
</dbReference>
<keyword evidence="3" id="KW-1185">Reference proteome</keyword>
<dbReference type="Gene3D" id="3.10.20.30">
    <property type="match status" value="1"/>
</dbReference>
<dbReference type="SUPFAM" id="SSF54285">
    <property type="entry name" value="MoaD/ThiS"/>
    <property type="match status" value="1"/>
</dbReference>
<proteinExistence type="predicted"/>
<dbReference type="EMBL" id="JAEPQZ010000007">
    <property type="protein sequence ID" value="KAG2179102.1"/>
    <property type="molecule type" value="Genomic_DNA"/>
</dbReference>
<evidence type="ECO:0000313" key="2">
    <source>
        <dbReference type="EMBL" id="KAG2179102.1"/>
    </source>
</evidence>
<dbReference type="Proteomes" id="UP000654370">
    <property type="component" value="Unassembled WGS sequence"/>
</dbReference>